<name>A0AAW1TIR9_9CUCU</name>
<dbReference type="Proteomes" id="UP001431783">
    <property type="component" value="Unassembled WGS sequence"/>
</dbReference>
<keyword evidence="2" id="KW-1185">Reference proteome</keyword>
<protein>
    <submittedName>
        <fullName evidence="1">Uncharacterized protein</fullName>
    </submittedName>
</protein>
<dbReference type="EMBL" id="JARQZJ010000001">
    <property type="protein sequence ID" value="KAK9869213.1"/>
    <property type="molecule type" value="Genomic_DNA"/>
</dbReference>
<gene>
    <name evidence="1" type="ORF">WA026_002965</name>
</gene>
<reference evidence="1 2" key="1">
    <citation type="submission" date="2023-03" db="EMBL/GenBank/DDBJ databases">
        <title>Genome insight into feeding habits of ladybird beetles.</title>
        <authorList>
            <person name="Li H.-S."/>
            <person name="Huang Y.-H."/>
            <person name="Pang H."/>
        </authorList>
    </citation>
    <scope>NUCLEOTIDE SEQUENCE [LARGE SCALE GENOMIC DNA]</scope>
    <source>
        <strain evidence="1">SYSU_2023b</strain>
        <tissue evidence="1">Whole body</tissue>
    </source>
</reference>
<sequence length="137" mass="16067">MNHLKGSINNLKTQISNLTKRDDHNETENILEEISDRQFRARNVIINNIPESDCGNDGEQVKNILQTISPEIKYDKFKIFRVGKKVNSLRRPLKVILESREQALNMMRNKRKLIEYDNNIENFGILGEGQTYFFLEN</sequence>
<accession>A0AAW1TIR9</accession>
<proteinExistence type="predicted"/>
<dbReference type="AlphaFoldDB" id="A0AAW1TIR9"/>
<evidence type="ECO:0000313" key="2">
    <source>
        <dbReference type="Proteomes" id="UP001431783"/>
    </source>
</evidence>
<organism evidence="1 2">
    <name type="scientific">Henosepilachna vigintioctopunctata</name>
    <dbReference type="NCBI Taxonomy" id="420089"/>
    <lineage>
        <taxon>Eukaryota</taxon>
        <taxon>Metazoa</taxon>
        <taxon>Ecdysozoa</taxon>
        <taxon>Arthropoda</taxon>
        <taxon>Hexapoda</taxon>
        <taxon>Insecta</taxon>
        <taxon>Pterygota</taxon>
        <taxon>Neoptera</taxon>
        <taxon>Endopterygota</taxon>
        <taxon>Coleoptera</taxon>
        <taxon>Polyphaga</taxon>
        <taxon>Cucujiformia</taxon>
        <taxon>Coccinelloidea</taxon>
        <taxon>Coccinellidae</taxon>
        <taxon>Epilachninae</taxon>
        <taxon>Epilachnini</taxon>
        <taxon>Henosepilachna</taxon>
    </lineage>
</organism>
<evidence type="ECO:0000313" key="1">
    <source>
        <dbReference type="EMBL" id="KAK9869213.1"/>
    </source>
</evidence>
<comment type="caution">
    <text evidence="1">The sequence shown here is derived from an EMBL/GenBank/DDBJ whole genome shotgun (WGS) entry which is preliminary data.</text>
</comment>